<comment type="subcellular location">
    <subcellularLocation>
        <location evidence="1">Cell membrane</location>
        <topology evidence="1">Lipid-anchor</topology>
        <topology evidence="1">GPI-anchor</topology>
    </subcellularLocation>
</comment>
<dbReference type="AlphaFoldDB" id="A0A1V0FZZ1"/>
<dbReference type="GO" id="GO:0005886">
    <property type="term" value="C:plasma membrane"/>
    <property type="evidence" value="ECO:0007669"/>
    <property type="project" value="UniProtKB-SubCell"/>
</dbReference>
<keyword evidence="2" id="KW-1003">Cell membrane</keyword>
<protein>
    <submittedName>
        <fullName evidence="9">Variant surface glycoprotein</fullName>
    </submittedName>
</protein>
<accession>A0A1V0FZZ1</accession>
<dbReference type="VEuPathDB" id="TriTrypDB:Tb1125.9.17380"/>
<feature type="chain" id="PRO_5012979429" evidence="7">
    <location>
        <begin position="23"/>
        <end position="151"/>
    </location>
</feature>
<evidence type="ECO:0000256" key="5">
    <source>
        <dbReference type="ARBA" id="ARBA00023180"/>
    </source>
</evidence>
<evidence type="ECO:0000256" key="4">
    <source>
        <dbReference type="ARBA" id="ARBA00023136"/>
    </source>
</evidence>
<dbReference type="VEuPathDB" id="TriTrypDB:Tb427_000562900"/>
<evidence type="ECO:0000259" key="8">
    <source>
        <dbReference type="Pfam" id="PF00913"/>
    </source>
</evidence>
<sequence length="151" mass="15293">MRQNSGCATSTLALALSLKFLAVTVSPSVPAFDEEPVKKVCKVAKALADVEGVASAVIKSLTNQVSAANEATATLNLAAATTADTNSSTLYAAAAGIASRCSTDAVNALATLTPIALTAATNSAKRSGHISEEIDILRQASKGRTTNKCIV</sequence>
<dbReference type="Gene3D" id="3.90.150.10">
    <property type="entry name" value="Variant Surface Glycoprotein, subunit A domain 1"/>
    <property type="match status" value="1"/>
</dbReference>
<dbReference type="InterPro" id="IPR001812">
    <property type="entry name" value="Trypano_VSG_A_N_dom"/>
</dbReference>
<keyword evidence="7" id="KW-0732">Signal</keyword>
<evidence type="ECO:0000256" key="2">
    <source>
        <dbReference type="ARBA" id="ARBA00022475"/>
    </source>
</evidence>
<name>A0A1V0FZZ1_9TRYP</name>
<organism evidence="9">
    <name type="scientific">Trypanosoma brucei</name>
    <dbReference type="NCBI Taxonomy" id="5691"/>
    <lineage>
        <taxon>Eukaryota</taxon>
        <taxon>Discoba</taxon>
        <taxon>Euglenozoa</taxon>
        <taxon>Kinetoplastea</taxon>
        <taxon>Metakinetoplastina</taxon>
        <taxon>Trypanosomatida</taxon>
        <taxon>Trypanosomatidae</taxon>
        <taxon>Trypanosoma</taxon>
    </lineage>
</organism>
<evidence type="ECO:0000256" key="3">
    <source>
        <dbReference type="ARBA" id="ARBA00022622"/>
    </source>
</evidence>
<proteinExistence type="predicted"/>
<evidence type="ECO:0000256" key="1">
    <source>
        <dbReference type="ARBA" id="ARBA00004609"/>
    </source>
</evidence>
<dbReference type="Pfam" id="PF00913">
    <property type="entry name" value="Trypan_glycop"/>
    <property type="match status" value="1"/>
</dbReference>
<feature type="signal peptide" evidence="7">
    <location>
        <begin position="1"/>
        <end position="22"/>
    </location>
</feature>
<keyword evidence="6" id="KW-0449">Lipoprotein</keyword>
<evidence type="ECO:0000256" key="7">
    <source>
        <dbReference type="SAM" id="SignalP"/>
    </source>
</evidence>
<dbReference type="GO" id="GO:0042783">
    <property type="term" value="P:symbiont-mediated evasion of host immune response"/>
    <property type="evidence" value="ECO:0007669"/>
    <property type="project" value="InterPro"/>
</dbReference>
<dbReference type="VEuPathDB" id="TriTrypDB:Tb927.9.17380"/>
<evidence type="ECO:0000256" key="6">
    <source>
        <dbReference type="ARBA" id="ARBA00023288"/>
    </source>
</evidence>
<evidence type="ECO:0000313" key="9">
    <source>
        <dbReference type="EMBL" id="ARB51006.1"/>
    </source>
</evidence>
<keyword evidence="5" id="KW-0325">Glycoprotein</keyword>
<reference evidence="9" key="1">
    <citation type="submission" date="2016-12" db="EMBL/GenBank/DDBJ databases">
        <title>Extending the VSGnome of Trypanosoma brucei strain TREU927.</title>
        <authorList>
            <person name="Cross G.A."/>
        </authorList>
    </citation>
    <scope>NUCLEOTIDE SEQUENCE</scope>
    <source>
        <strain evidence="9">Tb927.99.2125</strain>
    </source>
</reference>
<keyword evidence="3" id="KW-0336">GPI-anchor</keyword>
<dbReference type="GO" id="GO:0098552">
    <property type="term" value="C:side of membrane"/>
    <property type="evidence" value="ECO:0007669"/>
    <property type="project" value="UniProtKB-KW"/>
</dbReference>
<dbReference type="EMBL" id="KY404755">
    <property type="protein sequence ID" value="ARB51006.1"/>
    <property type="molecule type" value="Genomic_DNA"/>
</dbReference>
<dbReference type="Gene3D" id="1.10.470.10">
    <property type="entry name" value="Variant Surface Glycoprotein, subunit A, domain 2"/>
    <property type="match status" value="1"/>
</dbReference>
<feature type="domain" description="Trypanosome variant surface glycoprotein A-type N-terminal" evidence="8">
    <location>
        <begin position="17"/>
        <end position="150"/>
    </location>
</feature>
<keyword evidence="4" id="KW-0472">Membrane</keyword>
<dbReference type="SUPFAM" id="SSF58087">
    <property type="entry name" value="Variant surface glycoprotein (N-terminal domain)"/>
    <property type="match status" value="1"/>
</dbReference>